<sequence>MKLDILAFASHPDDAELGCVGTLLAHKAQGKKIGIIDLTRGELGTRGTPETRAQEAAAAAAVLQLDARENLGMADGFFRNDEEHQRKVIQAIRKYQPEIVLMNAVQDRHPDHGRGSQLVSESCFFSGLRQIKTLAADGEEQQPWRPKAVYHYIQDRFITPDLIVDITPYWEQKVEAIRAFKSQFFTPASENTSEPATYISSPEFMRFIEARALEFGHAIGAVYGEGFTKERYIGVKNLFDLM</sequence>
<dbReference type="NCBIfam" id="TIGR04001">
    <property type="entry name" value="thiol_BshB1"/>
    <property type="match status" value="1"/>
</dbReference>
<dbReference type="InterPro" id="IPR024078">
    <property type="entry name" value="LmbE-like_dom_sf"/>
</dbReference>
<dbReference type="SUPFAM" id="SSF102588">
    <property type="entry name" value="LmbE-like"/>
    <property type="match status" value="1"/>
</dbReference>
<comment type="caution">
    <text evidence="1">The sequence shown here is derived from an EMBL/GenBank/DDBJ whole genome shotgun (WGS) entry which is preliminary data.</text>
</comment>
<evidence type="ECO:0000313" key="2">
    <source>
        <dbReference type="Proteomes" id="UP000271010"/>
    </source>
</evidence>
<name>A0A3M9MR55_9BACT</name>
<dbReference type="PANTHER" id="PTHR12993:SF30">
    <property type="entry name" value="N-ACETYL-ALPHA-D-GLUCOSAMINYL L-MALATE DEACETYLASE 1"/>
    <property type="match status" value="1"/>
</dbReference>
<gene>
    <name evidence="1" type="primary">bshB1</name>
    <name evidence="1" type="ORF">EFA69_16350</name>
</gene>
<dbReference type="InterPro" id="IPR003737">
    <property type="entry name" value="GlcNAc_PI_deacetylase-related"/>
</dbReference>
<dbReference type="Proteomes" id="UP000271010">
    <property type="component" value="Unassembled WGS sequence"/>
</dbReference>
<dbReference type="EMBL" id="RJJE01000017">
    <property type="protein sequence ID" value="RNI27687.1"/>
    <property type="molecule type" value="Genomic_DNA"/>
</dbReference>
<dbReference type="Pfam" id="PF02585">
    <property type="entry name" value="PIG-L"/>
    <property type="match status" value="1"/>
</dbReference>
<reference evidence="1 2" key="1">
    <citation type="submission" date="2018-11" db="EMBL/GenBank/DDBJ databases">
        <title>Rufibacter latericius sp. nov., isolated from water in Baiyang Lake.</title>
        <authorList>
            <person name="Yang Y."/>
        </authorList>
    </citation>
    <scope>NUCLEOTIDE SEQUENCE [LARGE SCALE GENOMIC DNA]</scope>
    <source>
        <strain evidence="1 2">MCC P1</strain>
    </source>
</reference>
<organism evidence="1 2">
    <name type="scientific">Rufibacter immobilis</name>
    <dbReference type="NCBI Taxonomy" id="1348778"/>
    <lineage>
        <taxon>Bacteria</taxon>
        <taxon>Pseudomonadati</taxon>
        <taxon>Bacteroidota</taxon>
        <taxon>Cytophagia</taxon>
        <taxon>Cytophagales</taxon>
        <taxon>Hymenobacteraceae</taxon>
        <taxon>Rufibacter</taxon>
    </lineage>
</organism>
<evidence type="ECO:0000313" key="1">
    <source>
        <dbReference type="EMBL" id="RNI27687.1"/>
    </source>
</evidence>
<keyword evidence="2" id="KW-1185">Reference proteome</keyword>
<dbReference type="Gene3D" id="3.40.50.10320">
    <property type="entry name" value="LmbE-like"/>
    <property type="match status" value="1"/>
</dbReference>
<dbReference type="PANTHER" id="PTHR12993">
    <property type="entry name" value="N-ACETYLGLUCOSAMINYL-PHOSPHATIDYLINOSITOL DE-N-ACETYLASE-RELATED"/>
    <property type="match status" value="1"/>
</dbReference>
<accession>A0A3M9MR55</accession>
<proteinExistence type="predicted"/>
<dbReference type="InterPro" id="IPR023842">
    <property type="entry name" value="Bacillithiol_biosynth_BshB1"/>
</dbReference>
<dbReference type="OrthoDB" id="9778719at2"/>
<dbReference type="GO" id="GO:0071793">
    <property type="term" value="P:bacillithiol biosynthetic process"/>
    <property type="evidence" value="ECO:0007669"/>
    <property type="project" value="InterPro"/>
</dbReference>
<dbReference type="GO" id="GO:0019213">
    <property type="term" value="F:deacetylase activity"/>
    <property type="evidence" value="ECO:0007669"/>
    <property type="project" value="InterPro"/>
</dbReference>
<dbReference type="GO" id="GO:0016811">
    <property type="term" value="F:hydrolase activity, acting on carbon-nitrogen (but not peptide) bonds, in linear amides"/>
    <property type="evidence" value="ECO:0007669"/>
    <property type="project" value="TreeGrafter"/>
</dbReference>
<dbReference type="AlphaFoldDB" id="A0A3M9MR55"/>
<dbReference type="RefSeq" id="WP_123134153.1">
    <property type="nucleotide sequence ID" value="NZ_RJJE01000017.1"/>
</dbReference>
<protein>
    <submittedName>
        <fullName evidence="1">Bacillithiol biosynthesis deacetylase BshB1</fullName>
    </submittedName>
</protein>